<feature type="transmembrane region" description="Helical" evidence="1">
    <location>
        <begin position="266"/>
        <end position="288"/>
    </location>
</feature>
<dbReference type="Pfam" id="PF03762">
    <property type="entry name" value="VOMI"/>
    <property type="match status" value="1"/>
</dbReference>
<evidence type="ECO:0000256" key="1">
    <source>
        <dbReference type="SAM" id="Phobius"/>
    </source>
</evidence>
<feature type="chain" id="PRO_5043685386" evidence="2">
    <location>
        <begin position="26"/>
        <end position="291"/>
    </location>
</feature>
<dbReference type="PANTHER" id="PTHR18841:SF0">
    <property type="entry name" value="VITELLINE MEMBRANE OUTER LAYER 1 HOMOLOG A-RELATED"/>
    <property type="match status" value="1"/>
</dbReference>
<keyword evidence="2" id="KW-0732">Signal</keyword>
<organism evidence="3 4">
    <name type="scientific">Meganyctiphanes norvegica</name>
    <name type="common">Northern krill</name>
    <name type="synonym">Thysanopoda norvegica</name>
    <dbReference type="NCBI Taxonomy" id="48144"/>
    <lineage>
        <taxon>Eukaryota</taxon>
        <taxon>Metazoa</taxon>
        <taxon>Ecdysozoa</taxon>
        <taxon>Arthropoda</taxon>
        <taxon>Crustacea</taxon>
        <taxon>Multicrustacea</taxon>
        <taxon>Malacostraca</taxon>
        <taxon>Eumalacostraca</taxon>
        <taxon>Eucarida</taxon>
        <taxon>Euphausiacea</taxon>
        <taxon>Euphausiidae</taxon>
        <taxon>Meganyctiphanes</taxon>
    </lineage>
</organism>
<feature type="non-terminal residue" evidence="3">
    <location>
        <position position="291"/>
    </location>
</feature>
<dbReference type="PANTHER" id="PTHR18841">
    <property type="entry name" value="VITELLINE MEMBRANE OUTER LAYER PROTEIN I-RELATED"/>
    <property type="match status" value="1"/>
</dbReference>
<evidence type="ECO:0000313" key="4">
    <source>
        <dbReference type="Proteomes" id="UP001497623"/>
    </source>
</evidence>
<name>A0AAV2S532_MEGNR</name>
<feature type="signal peptide" evidence="2">
    <location>
        <begin position="1"/>
        <end position="25"/>
    </location>
</feature>
<dbReference type="EMBL" id="CAXKWB010047611">
    <property type="protein sequence ID" value="CAL4165659.1"/>
    <property type="molecule type" value="Genomic_DNA"/>
</dbReference>
<dbReference type="PROSITE" id="PS51257">
    <property type="entry name" value="PROKAR_LIPOPROTEIN"/>
    <property type="match status" value="1"/>
</dbReference>
<proteinExistence type="predicted"/>
<reference evidence="3 4" key="1">
    <citation type="submission" date="2024-05" db="EMBL/GenBank/DDBJ databases">
        <authorList>
            <person name="Wallberg A."/>
        </authorList>
    </citation>
    <scope>NUCLEOTIDE SEQUENCE [LARGE SCALE GENOMIC DNA]</scope>
</reference>
<dbReference type="AlphaFoldDB" id="A0AAV2S532"/>
<evidence type="ECO:0000256" key="2">
    <source>
        <dbReference type="SAM" id="SignalP"/>
    </source>
</evidence>
<comment type="caution">
    <text evidence="3">The sequence shown here is derived from an EMBL/GenBank/DDBJ whole genome shotgun (WGS) entry which is preliminary data.</text>
</comment>
<accession>A0AAV2S532</accession>
<dbReference type="GO" id="GO:0005615">
    <property type="term" value="C:extracellular space"/>
    <property type="evidence" value="ECO:0007669"/>
    <property type="project" value="TreeGrafter"/>
</dbReference>
<dbReference type="Proteomes" id="UP001497623">
    <property type="component" value="Unassembled WGS sequence"/>
</dbReference>
<keyword evidence="4" id="KW-1185">Reference proteome</keyword>
<sequence>MILSKKRNLTLVITLLINIMQGCCALASKREMLTSGAVDAGTWGEEKYCSEGYYANAFQIKVQDFQGFGIEDTGLNRIMMYCYSHSLQETYIISVGVNEDIGTWKDKMQCNEGFLNGFQLRSHRLDSSIQDNMGATDLTMSCDNGSDSVLEGGGQGYGNHRARVHCPKGWAVTGVQARTDESPQDKKGITDIRMWCEPVIQEEDDRVQTEPPENCTDCETFIVVTSQIGTSTVEPQIEALFSNIESQFPTKKPDSDDSSGSPSSTMIIVALSLVLDIVGLYMVINLYIKSS</sequence>
<protein>
    <submittedName>
        <fullName evidence="3">Uncharacterized protein</fullName>
    </submittedName>
</protein>
<keyword evidence="1" id="KW-0472">Membrane</keyword>
<dbReference type="InterPro" id="IPR005515">
    <property type="entry name" value="VOMI"/>
</dbReference>
<dbReference type="Gene3D" id="2.100.10.20">
    <property type="entry name" value="Vitelline membrane outer layer protein I (VOMI)"/>
    <property type="match status" value="1"/>
</dbReference>
<dbReference type="InterPro" id="IPR036706">
    <property type="entry name" value="VOMI_sf"/>
</dbReference>
<keyword evidence="1" id="KW-0812">Transmembrane</keyword>
<keyword evidence="1" id="KW-1133">Transmembrane helix</keyword>
<dbReference type="SUPFAM" id="SSF51092">
    <property type="entry name" value="Vitelline membrane outer protein-I (VMO-I)"/>
    <property type="match status" value="1"/>
</dbReference>
<evidence type="ECO:0000313" key="3">
    <source>
        <dbReference type="EMBL" id="CAL4165659.1"/>
    </source>
</evidence>
<gene>
    <name evidence="3" type="ORF">MNOR_LOCUS33290</name>
</gene>